<feature type="binding site" evidence="11">
    <location>
        <begin position="221"/>
        <end position="222"/>
    </location>
    <ligand>
        <name>substrate</name>
    </ligand>
</feature>
<dbReference type="GO" id="GO:0008448">
    <property type="term" value="F:N-acetylglucosamine-6-phosphate deacetylase activity"/>
    <property type="evidence" value="ECO:0007669"/>
    <property type="project" value="UniProtKB-EC"/>
</dbReference>
<dbReference type="GO" id="GO:0046872">
    <property type="term" value="F:metal ion binding"/>
    <property type="evidence" value="ECO:0007669"/>
    <property type="project" value="UniProtKB-KW"/>
</dbReference>
<dbReference type="InterPro" id="IPR003764">
    <property type="entry name" value="GlcNAc_6-P_deAcase"/>
</dbReference>
<keyword evidence="15" id="KW-1185">Reference proteome</keyword>
<dbReference type="OrthoDB" id="9776488at2"/>
<evidence type="ECO:0000256" key="9">
    <source>
        <dbReference type="PIRNR" id="PIRNR038994"/>
    </source>
</evidence>
<protein>
    <recommendedName>
        <fullName evidence="3">N-acetylglucosamine-6-phosphate deacetylase</fullName>
        <ecNumber evidence="2">3.5.1.25</ecNumber>
    </recommendedName>
</protein>
<dbReference type="PANTHER" id="PTHR11113">
    <property type="entry name" value="N-ACETYLGLUCOSAMINE-6-PHOSPHATE DEACETYLASE"/>
    <property type="match status" value="1"/>
</dbReference>
<keyword evidence="6 9" id="KW-0119">Carbohydrate metabolism</keyword>
<evidence type="ECO:0000256" key="7">
    <source>
        <dbReference type="ARBA" id="ARBA00047647"/>
    </source>
</evidence>
<comment type="pathway">
    <text evidence="8">Amino-sugar metabolism; N-acetylneuraminate degradation; D-fructose 6-phosphate from N-acetylneuraminate: step 4/5.</text>
</comment>
<dbReference type="NCBIfam" id="TIGR00221">
    <property type="entry name" value="nagA"/>
    <property type="match status" value="1"/>
</dbReference>
<dbReference type="CDD" id="cd00854">
    <property type="entry name" value="NagA"/>
    <property type="match status" value="1"/>
</dbReference>
<evidence type="ECO:0000313" key="15">
    <source>
        <dbReference type="Proteomes" id="UP000294567"/>
    </source>
</evidence>
<evidence type="ECO:0000256" key="5">
    <source>
        <dbReference type="ARBA" id="ARBA00022801"/>
    </source>
</evidence>
<evidence type="ECO:0000256" key="10">
    <source>
        <dbReference type="PIRSR" id="PIRSR038994-1"/>
    </source>
</evidence>
<feature type="binding site" evidence="12">
    <location>
        <position position="197"/>
    </location>
    <ligand>
        <name>Zn(2+)</name>
        <dbReference type="ChEBI" id="CHEBI:29105"/>
    </ligand>
</feature>
<feature type="binding site" evidence="11">
    <location>
        <position position="253"/>
    </location>
    <ligand>
        <name>substrate</name>
    </ligand>
</feature>
<evidence type="ECO:0000256" key="6">
    <source>
        <dbReference type="ARBA" id="ARBA00023277"/>
    </source>
</evidence>
<evidence type="ECO:0000256" key="4">
    <source>
        <dbReference type="ARBA" id="ARBA00022723"/>
    </source>
</evidence>
<dbReference type="PIRSF" id="PIRSF038994">
    <property type="entry name" value="NagA"/>
    <property type="match status" value="1"/>
</dbReference>
<dbReference type="Gene3D" id="3.20.20.140">
    <property type="entry name" value="Metal-dependent hydrolases"/>
    <property type="match status" value="1"/>
</dbReference>
<dbReference type="PANTHER" id="PTHR11113:SF14">
    <property type="entry name" value="N-ACETYLGLUCOSAMINE-6-PHOSPHATE DEACETYLASE"/>
    <property type="match status" value="1"/>
</dbReference>
<feature type="binding site" evidence="11">
    <location>
        <position position="229"/>
    </location>
    <ligand>
        <name>substrate</name>
    </ligand>
</feature>
<comment type="similarity">
    <text evidence="1 9">Belongs to the metallo-dependent hydrolases superfamily. NagA family.</text>
</comment>
<feature type="binding site" evidence="11">
    <location>
        <position position="142"/>
    </location>
    <ligand>
        <name>substrate</name>
    </ligand>
</feature>
<dbReference type="GO" id="GO:0006046">
    <property type="term" value="P:N-acetylglucosamine catabolic process"/>
    <property type="evidence" value="ECO:0007669"/>
    <property type="project" value="TreeGrafter"/>
</dbReference>
<feature type="domain" description="Amidohydrolase-related" evidence="13">
    <location>
        <begin position="53"/>
        <end position="381"/>
    </location>
</feature>
<accession>A0A4V2UUF3</accession>
<evidence type="ECO:0000256" key="8">
    <source>
        <dbReference type="ARBA" id="ARBA00060590"/>
    </source>
</evidence>
<feature type="binding site" evidence="12">
    <location>
        <position position="218"/>
    </location>
    <ligand>
        <name>Zn(2+)</name>
        <dbReference type="ChEBI" id="CHEBI:29105"/>
    </ligand>
</feature>
<evidence type="ECO:0000313" key="14">
    <source>
        <dbReference type="EMBL" id="TCS90493.1"/>
    </source>
</evidence>
<evidence type="ECO:0000256" key="11">
    <source>
        <dbReference type="PIRSR" id="PIRSR038994-2"/>
    </source>
</evidence>
<dbReference type="InterPro" id="IPR032466">
    <property type="entry name" value="Metal_Hydrolase"/>
</dbReference>
<gene>
    <name evidence="14" type="ORF">EDD65_10434</name>
</gene>
<evidence type="ECO:0000256" key="2">
    <source>
        <dbReference type="ARBA" id="ARBA00011899"/>
    </source>
</evidence>
<sequence>MKTIIKNVNIITPFDVIYEGEVLIEEGIIKNIDQKNGLNEVESNEIIDGKGQFLTPGFIDIHNHGNSGYDVMDGTEEALDKMAEFHIKNGVTSFLGTIITSSYENMIKACENMVQYKNKKDKSQLLGIHLEGPFFSMEKKGAQPAKYIKEPNVDDIKKIIEVSKGKLKMVSLAPEKKGSLNIISYLKSKGIIVAMAHSNGTFEETKMAINHGATVATHLYNGMRSFTHREPGIIGAALIDDRVYCELIYDRIHLHDAAVNMAIKMKGIDKIILISDAMRAAGLEDGDYELGGQKVIVKNGAARLENGSLAGSTLNLRDAVYNMVHILNIPIHHAIRMASLIPAKALGFDKHKGSIEIGKDADLLLMDKNMNIRASIIGGNIIWQKK</sequence>
<feature type="binding site" evidence="12">
    <location>
        <position position="131"/>
    </location>
    <ligand>
        <name>Zn(2+)</name>
        <dbReference type="ChEBI" id="CHEBI:29105"/>
    </ligand>
</feature>
<dbReference type="EC" id="3.5.1.25" evidence="2"/>
<dbReference type="SUPFAM" id="SSF51556">
    <property type="entry name" value="Metallo-dependent hydrolases"/>
    <property type="match status" value="1"/>
</dbReference>
<name>A0A4V2UUF3_9FIRM</name>
<organism evidence="14 15">
    <name type="scientific">Keratinibaculum paraultunense</name>
    <dbReference type="NCBI Taxonomy" id="1278232"/>
    <lineage>
        <taxon>Bacteria</taxon>
        <taxon>Bacillati</taxon>
        <taxon>Bacillota</taxon>
        <taxon>Tissierellia</taxon>
        <taxon>Tissierellales</taxon>
        <taxon>Tepidimicrobiaceae</taxon>
        <taxon>Keratinibaculum</taxon>
    </lineage>
</organism>
<dbReference type="EMBL" id="SMAE01000004">
    <property type="protein sequence ID" value="TCS90493.1"/>
    <property type="molecule type" value="Genomic_DNA"/>
</dbReference>
<dbReference type="InterPro" id="IPR006680">
    <property type="entry name" value="Amidohydro-rel"/>
</dbReference>
<keyword evidence="5 9" id="KW-0378">Hydrolase</keyword>
<feature type="binding site" evidence="11">
    <location>
        <begin position="309"/>
        <end position="311"/>
    </location>
    <ligand>
        <name>substrate</name>
    </ligand>
</feature>
<dbReference type="InterPro" id="IPR011059">
    <property type="entry name" value="Metal-dep_hydrolase_composite"/>
</dbReference>
<evidence type="ECO:0000256" key="12">
    <source>
        <dbReference type="PIRSR" id="PIRSR038994-3"/>
    </source>
</evidence>
<reference evidence="14 15" key="1">
    <citation type="submission" date="2019-03" db="EMBL/GenBank/DDBJ databases">
        <title>Genomic Encyclopedia of Type Strains, Phase IV (KMG-IV): sequencing the most valuable type-strain genomes for metagenomic binning, comparative biology and taxonomic classification.</title>
        <authorList>
            <person name="Goeker M."/>
        </authorList>
    </citation>
    <scope>NUCLEOTIDE SEQUENCE [LARGE SCALE GENOMIC DNA]</scope>
    <source>
        <strain evidence="14 15">DSM 26752</strain>
    </source>
</reference>
<dbReference type="Pfam" id="PF01979">
    <property type="entry name" value="Amidohydro_1"/>
    <property type="match status" value="1"/>
</dbReference>
<proteinExistence type="inferred from homology"/>
<feature type="active site" description="Proton donor/acceptor" evidence="10">
    <location>
        <position position="276"/>
    </location>
</feature>
<dbReference type="FunFam" id="3.20.20.140:FF:000004">
    <property type="entry name" value="N-acetylglucosamine-6-phosphate deacetylase"/>
    <property type="match status" value="1"/>
</dbReference>
<dbReference type="AlphaFoldDB" id="A0A4V2UUF3"/>
<evidence type="ECO:0000259" key="13">
    <source>
        <dbReference type="Pfam" id="PF01979"/>
    </source>
</evidence>
<comment type="cofactor">
    <cofactor evidence="12">
        <name>a divalent metal cation</name>
        <dbReference type="ChEBI" id="CHEBI:60240"/>
    </cofactor>
    <text evidence="12">Binds 1 divalent metal cation per subunit.</text>
</comment>
<dbReference type="Proteomes" id="UP000294567">
    <property type="component" value="Unassembled WGS sequence"/>
</dbReference>
<evidence type="ECO:0000256" key="3">
    <source>
        <dbReference type="ARBA" id="ARBA00018029"/>
    </source>
</evidence>
<dbReference type="RefSeq" id="WP_132026740.1">
    <property type="nucleotide sequence ID" value="NZ_CP068564.1"/>
</dbReference>
<dbReference type="Gene3D" id="2.30.40.10">
    <property type="entry name" value="Urease, subunit C, domain 1"/>
    <property type="match status" value="1"/>
</dbReference>
<comment type="caution">
    <text evidence="14">The sequence shown here is derived from an EMBL/GenBank/DDBJ whole genome shotgun (WGS) entry which is preliminary data.</text>
</comment>
<dbReference type="SUPFAM" id="SSF51338">
    <property type="entry name" value="Composite domain of metallo-dependent hydrolases"/>
    <property type="match status" value="1"/>
</dbReference>
<keyword evidence="4 12" id="KW-0479">Metal-binding</keyword>
<comment type="catalytic activity">
    <reaction evidence="7">
        <text>N-acetyl-D-glucosamine 6-phosphate + H2O = D-glucosamine 6-phosphate + acetate</text>
        <dbReference type="Rhea" id="RHEA:22936"/>
        <dbReference type="ChEBI" id="CHEBI:15377"/>
        <dbReference type="ChEBI" id="CHEBI:30089"/>
        <dbReference type="ChEBI" id="CHEBI:57513"/>
        <dbReference type="ChEBI" id="CHEBI:58725"/>
        <dbReference type="EC" id="3.5.1.25"/>
    </reaction>
</comment>
<evidence type="ECO:0000256" key="1">
    <source>
        <dbReference type="ARBA" id="ARBA00010716"/>
    </source>
</evidence>